<gene>
    <name evidence="1" type="ORF">CEXT_213731</name>
</gene>
<organism evidence="1 2">
    <name type="scientific">Caerostris extrusa</name>
    <name type="common">Bark spider</name>
    <name type="synonym">Caerostris bankana</name>
    <dbReference type="NCBI Taxonomy" id="172846"/>
    <lineage>
        <taxon>Eukaryota</taxon>
        <taxon>Metazoa</taxon>
        <taxon>Ecdysozoa</taxon>
        <taxon>Arthropoda</taxon>
        <taxon>Chelicerata</taxon>
        <taxon>Arachnida</taxon>
        <taxon>Araneae</taxon>
        <taxon>Araneomorphae</taxon>
        <taxon>Entelegynae</taxon>
        <taxon>Araneoidea</taxon>
        <taxon>Araneidae</taxon>
        <taxon>Caerostris</taxon>
    </lineage>
</organism>
<accession>A0AAV4X7Q0</accession>
<evidence type="ECO:0000313" key="2">
    <source>
        <dbReference type="Proteomes" id="UP001054945"/>
    </source>
</evidence>
<keyword evidence="2" id="KW-1185">Reference proteome</keyword>
<protein>
    <submittedName>
        <fullName evidence="1">Uncharacterized protein</fullName>
    </submittedName>
</protein>
<dbReference type="AlphaFoldDB" id="A0AAV4X7Q0"/>
<name>A0AAV4X7Q0_CAEEX</name>
<proteinExistence type="predicted"/>
<dbReference type="EMBL" id="BPLR01017401">
    <property type="protein sequence ID" value="GIY91311.1"/>
    <property type="molecule type" value="Genomic_DNA"/>
</dbReference>
<sequence length="80" mass="9122">MAALSKTENTMSRFRLPCANTSRQCILPEILKYCSSSTTFWETEYGDLQCPKHLHLTKGLVTLLDKEEYQQYGGSPQIYG</sequence>
<reference evidence="1 2" key="1">
    <citation type="submission" date="2021-06" db="EMBL/GenBank/DDBJ databases">
        <title>Caerostris extrusa draft genome.</title>
        <authorList>
            <person name="Kono N."/>
            <person name="Arakawa K."/>
        </authorList>
    </citation>
    <scope>NUCLEOTIDE SEQUENCE [LARGE SCALE GENOMIC DNA]</scope>
</reference>
<dbReference type="Proteomes" id="UP001054945">
    <property type="component" value="Unassembled WGS sequence"/>
</dbReference>
<evidence type="ECO:0000313" key="1">
    <source>
        <dbReference type="EMBL" id="GIY91311.1"/>
    </source>
</evidence>
<comment type="caution">
    <text evidence="1">The sequence shown here is derived from an EMBL/GenBank/DDBJ whole genome shotgun (WGS) entry which is preliminary data.</text>
</comment>